<evidence type="ECO:0000313" key="2">
    <source>
        <dbReference type="EMBL" id="KRM88911.1"/>
    </source>
</evidence>
<sequence>MEKELKQWYLKLLKWSILTLIFMISRPFIAWHGFELVIVGGVFYCLFIFGVCVWLQCLTIRRS</sequence>
<keyword evidence="1" id="KW-0812">Transmembrane</keyword>
<keyword evidence="1" id="KW-1133">Transmembrane helix</keyword>
<keyword evidence="1" id="KW-0472">Membrane</keyword>
<dbReference type="AlphaFoldDB" id="A0A0R2CAM1"/>
<evidence type="ECO:0000256" key="1">
    <source>
        <dbReference type="SAM" id="Phobius"/>
    </source>
</evidence>
<keyword evidence="3" id="KW-1185">Reference proteome</keyword>
<organism evidence="2 3">
    <name type="scientific">Liquorilactobacillus vini DSM 20605</name>
    <dbReference type="NCBI Taxonomy" id="1133569"/>
    <lineage>
        <taxon>Bacteria</taxon>
        <taxon>Bacillati</taxon>
        <taxon>Bacillota</taxon>
        <taxon>Bacilli</taxon>
        <taxon>Lactobacillales</taxon>
        <taxon>Lactobacillaceae</taxon>
        <taxon>Liquorilactobacillus</taxon>
    </lineage>
</organism>
<feature type="transmembrane region" description="Helical" evidence="1">
    <location>
        <begin position="36"/>
        <end position="58"/>
    </location>
</feature>
<dbReference type="RefSeq" id="WP_010579472.1">
    <property type="nucleotide sequence ID" value="NZ_AHYZ01000012.1"/>
</dbReference>
<comment type="caution">
    <text evidence="2">The sequence shown here is derived from an EMBL/GenBank/DDBJ whole genome shotgun (WGS) entry which is preliminary data.</text>
</comment>
<feature type="transmembrane region" description="Helical" evidence="1">
    <location>
        <begin position="12"/>
        <end position="30"/>
    </location>
</feature>
<gene>
    <name evidence="2" type="ORF">FD21_GL000630</name>
</gene>
<dbReference type="EMBL" id="AYYX01000018">
    <property type="protein sequence ID" value="KRM88911.1"/>
    <property type="molecule type" value="Genomic_DNA"/>
</dbReference>
<proteinExistence type="predicted"/>
<protein>
    <submittedName>
        <fullName evidence="2">Uncharacterized protein</fullName>
    </submittedName>
</protein>
<dbReference type="STRING" id="1133569.FD21_GL000630"/>
<name>A0A0R2CAM1_9LACO</name>
<dbReference type="OrthoDB" id="9968558at2"/>
<dbReference type="Proteomes" id="UP000051576">
    <property type="component" value="Unassembled WGS sequence"/>
</dbReference>
<dbReference type="PATRIC" id="fig|1133569.4.peg.674"/>
<evidence type="ECO:0000313" key="3">
    <source>
        <dbReference type="Proteomes" id="UP000051576"/>
    </source>
</evidence>
<reference evidence="2 3" key="1">
    <citation type="journal article" date="2015" name="Genome Announc.">
        <title>Expanding the biotechnology potential of lactobacilli through comparative genomics of 213 strains and associated genera.</title>
        <authorList>
            <person name="Sun Z."/>
            <person name="Harris H.M."/>
            <person name="McCann A."/>
            <person name="Guo C."/>
            <person name="Argimon S."/>
            <person name="Zhang W."/>
            <person name="Yang X."/>
            <person name="Jeffery I.B."/>
            <person name="Cooney J.C."/>
            <person name="Kagawa T.F."/>
            <person name="Liu W."/>
            <person name="Song Y."/>
            <person name="Salvetti E."/>
            <person name="Wrobel A."/>
            <person name="Rasinkangas P."/>
            <person name="Parkhill J."/>
            <person name="Rea M.C."/>
            <person name="O'Sullivan O."/>
            <person name="Ritari J."/>
            <person name="Douillard F.P."/>
            <person name="Paul Ross R."/>
            <person name="Yang R."/>
            <person name="Briner A.E."/>
            <person name="Felis G.E."/>
            <person name="de Vos W.M."/>
            <person name="Barrangou R."/>
            <person name="Klaenhammer T.R."/>
            <person name="Caufield P.W."/>
            <person name="Cui Y."/>
            <person name="Zhang H."/>
            <person name="O'Toole P.W."/>
        </authorList>
    </citation>
    <scope>NUCLEOTIDE SEQUENCE [LARGE SCALE GENOMIC DNA]</scope>
    <source>
        <strain evidence="2 3">DSM 20605</strain>
    </source>
</reference>
<dbReference type="eggNOG" id="ENOG5030BRA">
    <property type="taxonomic scope" value="Bacteria"/>
</dbReference>
<accession>A0A0R2CAM1</accession>